<reference evidence="2" key="1">
    <citation type="submission" date="2014-08" db="EMBL/GenBank/DDBJ databases">
        <authorList>
            <person name="Moulin L."/>
        </authorList>
    </citation>
    <scope>NUCLEOTIDE SEQUENCE [LARGE SCALE GENOMIC DNA]</scope>
</reference>
<dbReference type="InterPro" id="IPR029033">
    <property type="entry name" value="His_PPase_superfam"/>
</dbReference>
<gene>
    <name evidence="1" type="ORF">MPL3356_390129</name>
</gene>
<dbReference type="SUPFAM" id="SSF53254">
    <property type="entry name" value="Phosphoglycerate mutase-like"/>
    <property type="match status" value="1"/>
</dbReference>
<organism evidence="1 2">
    <name type="scientific">Mesorhizobium plurifarium</name>
    <dbReference type="NCBI Taxonomy" id="69974"/>
    <lineage>
        <taxon>Bacteria</taxon>
        <taxon>Pseudomonadati</taxon>
        <taxon>Pseudomonadota</taxon>
        <taxon>Alphaproteobacteria</taxon>
        <taxon>Hyphomicrobiales</taxon>
        <taxon>Phyllobacteriaceae</taxon>
        <taxon>Mesorhizobium</taxon>
    </lineage>
</organism>
<dbReference type="PANTHER" id="PTHR47623">
    <property type="entry name" value="OS09G0287300 PROTEIN"/>
    <property type="match status" value="1"/>
</dbReference>
<dbReference type="InterPro" id="IPR013078">
    <property type="entry name" value="His_Pase_superF_clade-1"/>
</dbReference>
<protein>
    <submittedName>
        <fullName evidence="1">Putative phosphohistidine phosphatase SixA</fullName>
    </submittedName>
</protein>
<dbReference type="EMBL" id="CCMZ01000033">
    <property type="protein sequence ID" value="CDX22081.1"/>
    <property type="molecule type" value="Genomic_DNA"/>
</dbReference>
<dbReference type="STRING" id="69974.MPLDJ20_320018"/>
<dbReference type="Proteomes" id="UP000045285">
    <property type="component" value="Unassembled WGS sequence"/>
</dbReference>
<dbReference type="PANTHER" id="PTHR47623:SF1">
    <property type="entry name" value="OS09G0287300 PROTEIN"/>
    <property type="match status" value="1"/>
</dbReference>
<dbReference type="SMART" id="SM00855">
    <property type="entry name" value="PGAM"/>
    <property type="match status" value="1"/>
</dbReference>
<dbReference type="Pfam" id="PF00300">
    <property type="entry name" value="His_Phos_1"/>
    <property type="match status" value="1"/>
</dbReference>
<keyword evidence="2" id="KW-1185">Reference proteome</keyword>
<accession>A0A090DYC2</accession>
<name>A0A090DYC2_MESPL</name>
<proteinExistence type="predicted"/>
<evidence type="ECO:0000313" key="1">
    <source>
        <dbReference type="EMBL" id="CDX22081.1"/>
    </source>
</evidence>
<sequence length="171" mass="19123">MPVRQLLILRHAKSSWDDPKLDDFDRPLAPRGLKTAPLMGRELARRGWLPDLALVSPTLRTRDTWRLVAQELPKHVQAEFAEELYEAAPATILARVRQAKATNLLVIGHNPGLQQFGLRLAGAGSDESVFKKIEAKFPTAALARFTLGEDWADLDFRGARLTHCVRPKDLA</sequence>
<dbReference type="AlphaFoldDB" id="A0A090DYC2"/>
<dbReference type="CDD" id="cd07067">
    <property type="entry name" value="HP_PGM_like"/>
    <property type="match status" value="1"/>
</dbReference>
<dbReference type="Gene3D" id="3.40.50.1240">
    <property type="entry name" value="Phosphoglycerate mutase-like"/>
    <property type="match status" value="1"/>
</dbReference>
<evidence type="ECO:0000313" key="2">
    <source>
        <dbReference type="Proteomes" id="UP000045285"/>
    </source>
</evidence>